<dbReference type="EMBL" id="MEVT01000006">
    <property type="protein sequence ID" value="OGC63353.1"/>
    <property type="molecule type" value="Genomic_DNA"/>
</dbReference>
<evidence type="ECO:0000313" key="1">
    <source>
        <dbReference type="EMBL" id="OGC63353.1"/>
    </source>
</evidence>
<evidence type="ECO:0000313" key="2">
    <source>
        <dbReference type="Proteomes" id="UP000176614"/>
    </source>
</evidence>
<name>A0A1F4W2T4_UNCKA</name>
<accession>A0A1F4W2T4</accession>
<sequence>MPKQEEEIIGVEEPEVVTTVAEEYDVEDDEEHTWTLVTSGRLFEEGEVDTVDLEFLQKRRYSVIEYKDNETGETLKVIRFKHTQQLPVDLPAGFGFKGGVARNVVLSELGDRVLPPRDIDIVAISDQSPDVSKSKELEQKYMAYDAKHGYGVETESLAHYLETRDFGMNEVAVVGEDVYMTLDALSDLRNKIIWPTNFEKETWYDKKRDERGGIGPKLVMKSLRLYSEMCCMYGKSEIKGVGDWQFDSREIPFFHIALQLDKAFENGDTVAVAFFRALLLKGIVVQSELAPPGSLRADSSVELAIRLRYRLDNFTFRSKPELTGPLDYYYSYLAHFKDSDSKILDTSHLSGVDRRYLEENIGTFPLPDFSEDTYSYARELEDWKRGSEVRRQTFAELPGPMESAFLEAMRVKEAEEKGDRPKRNFS</sequence>
<protein>
    <submittedName>
        <fullName evidence="1">Uncharacterized protein</fullName>
    </submittedName>
</protein>
<gene>
    <name evidence="1" type="ORF">A2264_01310</name>
</gene>
<comment type="caution">
    <text evidence="1">The sequence shown here is derived from an EMBL/GenBank/DDBJ whole genome shotgun (WGS) entry which is preliminary data.</text>
</comment>
<reference evidence="1 2" key="1">
    <citation type="journal article" date="2016" name="Nat. Commun.">
        <title>Thousands of microbial genomes shed light on interconnected biogeochemical processes in an aquifer system.</title>
        <authorList>
            <person name="Anantharaman K."/>
            <person name="Brown C.T."/>
            <person name="Hug L.A."/>
            <person name="Sharon I."/>
            <person name="Castelle C.J."/>
            <person name="Probst A.J."/>
            <person name="Thomas B.C."/>
            <person name="Singh A."/>
            <person name="Wilkins M.J."/>
            <person name="Karaoz U."/>
            <person name="Brodie E.L."/>
            <person name="Williams K.H."/>
            <person name="Hubbard S.S."/>
            <person name="Banfield J.F."/>
        </authorList>
    </citation>
    <scope>NUCLEOTIDE SEQUENCE [LARGE SCALE GENOMIC DNA]</scope>
</reference>
<organism evidence="1 2">
    <name type="scientific">candidate division WWE3 bacterium RIFOXYA2_FULL_46_9</name>
    <dbReference type="NCBI Taxonomy" id="1802636"/>
    <lineage>
        <taxon>Bacteria</taxon>
        <taxon>Katanobacteria</taxon>
    </lineage>
</organism>
<dbReference type="Proteomes" id="UP000176614">
    <property type="component" value="Unassembled WGS sequence"/>
</dbReference>
<proteinExistence type="predicted"/>
<dbReference type="AlphaFoldDB" id="A0A1F4W2T4"/>